<dbReference type="Pfam" id="PF00497">
    <property type="entry name" value="SBP_bac_3"/>
    <property type="match status" value="1"/>
</dbReference>
<feature type="chain" id="PRO_5037091916" evidence="2">
    <location>
        <begin position="20"/>
        <end position="250"/>
    </location>
</feature>
<evidence type="ECO:0000313" key="4">
    <source>
        <dbReference type="EMBL" id="MBR7782352.1"/>
    </source>
</evidence>
<evidence type="ECO:0000259" key="3">
    <source>
        <dbReference type="Pfam" id="PF00497"/>
    </source>
</evidence>
<feature type="signal peptide" evidence="2">
    <location>
        <begin position="1"/>
        <end position="19"/>
    </location>
</feature>
<dbReference type="EMBL" id="JAGSPN010000005">
    <property type="protein sequence ID" value="MBR7782352.1"/>
    <property type="molecule type" value="Genomic_DNA"/>
</dbReference>
<evidence type="ECO:0000256" key="1">
    <source>
        <dbReference type="ARBA" id="ARBA00022729"/>
    </source>
</evidence>
<dbReference type="PANTHER" id="PTHR35936">
    <property type="entry name" value="MEMBRANE-BOUND LYTIC MUREIN TRANSGLYCOSYLASE F"/>
    <property type="match status" value="1"/>
</dbReference>
<proteinExistence type="predicted"/>
<accession>A0A941I530</accession>
<dbReference type="RefSeq" id="WP_212687676.1">
    <property type="nucleotide sequence ID" value="NZ_JAGSPN010000005.1"/>
</dbReference>
<feature type="domain" description="Solute-binding protein family 3/N-terminal" evidence="3">
    <location>
        <begin position="22"/>
        <end position="247"/>
    </location>
</feature>
<dbReference type="Gene3D" id="3.40.190.10">
    <property type="entry name" value="Periplasmic binding protein-like II"/>
    <property type="match status" value="2"/>
</dbReference>
<dbReference type="PANTHER" id="PTHR35936:SF6">
    <property type="entry name" value="AMINO ACID ABC TRANSPORTER SUBSTRATE-BINDING PAAT FAMILY PROTEIN"/>
    <property type="match status" value="1"/>
</dbReference>
<protein>
    <submittedName>
        <fullName evidence="4">ABC transporter substrate-binding protein</fullName>
    </submittedName>
</protein>
<dbReference type="InterPro" id="IPR001638">
    <property type="entry name" value="Solute-binding_3/MltF_N"/>
</dbReference>
<dbReference type="AlphaFoldDB" id="A0A941I530"/>
<comment type="caution">
    <text evidence="4">The sequence shown here is derived from an EMBL/GenBank/DDBJ whole genome shotgun (WGS) entry which is preliminary data.</text>
</comment>
<keyword evidence="1 2" id="KW-0732">Signal</keyword>
<evidence type="ECO:0000313" key="5">
    <source>
        <dbReference type="Proteomes" id="UP000680067"/>
    </source>
</evidence>
<organism evidence="4 5">
    <name type="scientific">Undibacterium luofuense</name>
    <dbReference type="NCBI Taxonomy" id="2828733"/>
    <lineage>
        <taxon>Bacteria</taxon>
        <taxon>Pseudomonadati</taxon>
        <taxon>Pseudomonadota</taxon>
        <taxon>Betaproteobacteria</taxon>
        <taxon>Burkholderiales</taxon>
        <taxon>Oxalobacteraceae</taxon>
        <taxon>Undibacterium</taxon>
    </lineage>
</organism>
<keyword evidence="5" id="KW-1185">Reference proteome</keyword>
<reference evidence="4" key="1">
    <citation type="submission" date="2021-04" db="EMBL/GenBank/DDBJ databases">
        <title>novel species isolated from subtropical streams in China.</title>
        <authorList>
            <person name="Lu H."/>
        </authorList>
    </citation>
    <scope>NUCLEOTIDE SEQUENCE</scope>
    <source>
        <strain evidence="4">LFS511W</strain>
    </source>
</reference>
<gene>
    <name evidence="4" type="ORF">KDM89_09370</name>
</gene>
<dbReference type="Proteomes" id="UP000680067">
    <property type="component" value="Unassembled WGS sequence"/>
</dbReference>
<dbReference type="SUPFAM" id="SSF53850">
    <property type="entry name" value="Periplasmic binding protein-like II"/>
    <property type="match status" value="1"/>
</dbReference>
<name>A0A941I530_9BURK</name>
<evidence type="ECO:0000256" key="2">
    <source>
        <dbReference type="SAM" id="SignalP"/>
    </source>
</evidence>
<sequence>MKRLLIPLIAICLAGPAVAGPLRLGIWEAAEPYFIRQGDEWTGMCADILRAVTANNPRQQFVLPTQAMPVRRVEHEMLAGRADLVCGARITAARQTAGMQFLRVPIHITSARLAVRADDPIQIRQWDDVRQLGDKGIVLIVQGNSEIERLQRDGIRLDAGSPSGEQNIRKLLAGRGRFFYARESYFHYVAPKLKEFSQVRLLPVSFDSGGIFLFAAPHVPTSTVEQLNQDLQQLVKSGELARIVRSYEID</sequence>